<evidence type="ECO:0000256" key="2">
    <source>
        <dbReference type="ARBA" id="ARBA00022475"/>
    </source>
</evidence>
<organism evidence="11 12">
    <name type="scientific">Salvia divinorum</name>
    <name type="common">Maria pastora</name>
    <name type="synonym">Diviner's sage</name>
    <dbReference type="NCBI Taxonomy" id="28513"/>
    <lineage>
        <taxon>Eukaryota</taxon>
        <taxon>Viridiplantae</taxon>
        <taxon>Streptophyta</taxon>
        <taxon>Embryophyta</taxon>
        <taxon>Tracheophyta</taxon>
        <taxon>Spermatophyta</taxon>
        <taxon>Magnoliopsida</taxon>
        <taxon>eudicotyledons</taxon>
        <taxon>Gunneridae</taxon>
        <taxon>Pentapetalae</taxon>
        <taxon>asterids</taxon>
        <taxon>lamiids</taxon>
        <taxon>Lamiales</taxon>
        <taxon>Lamiaceae</taxon>
        <taxon>Nepetoideae</taxon>
        <taxon>Mentheae</taxon>
        <taxon>Salviinae</taxon>
        <taxon>Salvia</taxon>
        <taxon>Salvia subgen. Calosphace</taxon>
    </lineage>
</organism>
<feature type="chain" id="PRO_5044858173" evidence="9">
    <location>
        <begin position="20"/>
        <end position="232"/>
    </location>
</feature>
<keyword evidence="2" id="KW-1003">Cell membrane</keyword>
<sequence>MDKLRIFLLCFCFAPICDGARKPLSLRKLESSNTDPFVSSPFSLPPYESLPPFPAPENNPPYCVYPPTTPIMPPAPTILPPSPPYYEPSPPYYEPSPPYYEPSPPYYVPFPPSTGSVPSPRFLPPIVFPPPAVPPPPRRTPLTAMWCVAKAAVPDPIIQEAMDYACGSGADCDQIQPSGSCFMPNTLFAHASYAFNSYWQRSKVAGGRCDFGGTAILVTVDPSYDGCHFLYL</sequence>
<dbReference type="PRINTS" id="PR01217">
    <property type="entry name" value="PRICHEXTENSN"/>
</dbReference>
<gene>
    <name evidence="11" type="ORF">AAHA92_10200</name>
</gene>
<proteinExistence type="predicted"/>
<evidence type="ECO:0000256" key="8">
    <source>
        <dbReference type="ARBA" id="ARBA00023288"/>
    </source>
</evidence>
<evidence type="ECO:0000256" key="1">
    <source>
        <dbReference type="ARBA" id="ARBA00004609"/>
    </source>
</evidence>
<accession>A0ABD1HXY7</accession>
<keyword evidence="4 9" id="KW-0732">Signal</keyword>
<evidence type="ECO:0000313" key="12">
    <source>
        <dbReference type="Proteomes" id="UP001567538"/>
    </source>
</evidence>
<feature type="domain" description="X8" evidence="10">
    <location>
        <begin position="145"/>
        <end position="229"/>
    </location>
</feature>
<dbReference type="PANTHER" id="PTHR31044">
    <property type="entry name" value="BETA-1,3 GLUCANASE"/>
    <property type="match status" value="1"/>
</dbReference>
<dbReference type="SMART" id="SM00768">
    <property type="entry name" value="X8"/>
    <property type="match status" value="1"/>
</dbReference>
<protein>
    <submittedName>
        <fullName evidence="11">Leucine-rich repeat extensin-like protein 1</fullName>
    </submittedName>
</protein>
<reference evidence="11 12" key="1">
    <citation type="submission" date="2024-06" db="EMBL/GenBank/DDBJ databases">
        <title>A chromosome level genome sequence of Diviner's sage (Salvia divinorum).</title>
        <authorList>
            <person name="Ford S.A."/>
            <person name="Ro D.-K."/>
            <person name="Ness R.W."/>
            <person name="Phillips M.A."/>
        </authorList>
    </citation>
    <scope>NUCLEOTIDE SEQUENCE [LARGE SCALE GENOMIC DNA]</scope>
    <source>
        <strain evidence="11">SAF-2024a</strain>
        <tissue evidence="11">Leaf</tissue>
    </source>
</reference>
<evidence type="ECO:0000256" key="9">
    <source>
        <dbReference type="SAM" id="SignalP"/>
    </source>
</evidence>
<keyword evidence="6" id="KW-1015">Disulfide bond</keyword>
<dbReference type="GO" id="GO:0005886">
    <property type="term" value="C:plasma membrane"/>
    <property type="evidence" value="ECO:0007669"/>
    <property type="project" value="UniProtKB-SubCell"/>
</dbReference>
<evidence type="ECO:0000256" key="4">
    <source>
        <dbReference type="ARBA" id="ARBA00022729"/>
    </source>
</evidence>
<dbReference type="Proteomes" id="UP001567538">
    <property type="component" value="Unassembled WGS sequence"/>
</dbReference>
<feature type="signal peptide" evidence="9">
    <location>
        <begin position="1"/>
        <end position="19"/>
    </location>
</feature>
<dbReference type="PANTHER" id="PTHR31044:SF28">
    <property type="entry name" value="CARBOHYDRATE-BINDING X8 DOMAIN SUPERFAMILY PROTEIN"/>
    <property type="match status" value="1"/>
</dbReference>
<dbReference type="GO" id="GO:0009506">
    <property type="term" value="C:plasmodesma"/>
    <property type="evidence" value="ECO:0007669"/>
    <property type="project" value="UniProtKB-ARBA"/>
</dbReference>
<evidence type="ECO:0000256" key="5">
    <source>
        <dbReference type="ARBA" id="ARBA00023136"/>
    </source>
</evidence>
<keyword evidence="5" id="KW-0472">Membrane</keyword>
<dbReference type="EMBL" id="JBEAFC010000004">
    <property type="protein sequence ID" value="KAL1559916.1"/>
    <property type="molecule type" value="Genomic_DNA"/>
</dbReference>
<evidence type="ECO:0000313" key="11">
    <source>
        <dbReference type="EMBL" id="KAL1559916.1"/>
    </source>
</evidence>
<dbReference type="GO" id="GO:0098552">
    <property type="term" value="C:side of membrane"/>
    <property type="evidence" value="ECO:0007669"/>
    <property type="project" value="UniProtKB-KW"/>
</dbReference>
<evidence type="ECO:0000256" key="6">
    <source>
        <dbReference type="ARBA" id="ARBA00023157"/>
    </source>
</evidence>
<comment type="subcellular location">
    <subcellularLocation>
        <location evidence="1">Cell membrane</location>
        <topology evidence="1">Lipid-anchor</topology>
        <topology evidence="1">GPI-anchor</topology>
    </subcellularLocation>
</comment>
<dbReference type="FunFam" id="1.20.58.1040:FF:000001">
    <property type="entry name" value="Glucan endo-1,3-beta-glucosidase 4"/>
    <property type="match status" value="1"/>
</dbReference>
<dbReference type="Gene3D" id="1.20.58.1040">
    <property type="match status" value="1"/>
</dbReference>
<evidence type="ECO:0000256" key="7">
    <source>
        <dbReference type="ARBA" id="ARBA00023180"/>
    </source>
</evidence>
<dbReference type="AlphaFoldDB" id="A0ABD1HXY7"/>
<name>A0ABD1HXY7_SALDI</name>
<keyword evidence="7" id="KW-0325">Glycoprotein</keyword>
<keyword evidence="12" id="KW-1185">Reference proteome</keyword>
<evidence type="ECO:0000259" key="10">
    <source>
        <dbReference type="SMART" id="SM00768"/>
    </source>
</evidence>
<dbReference type="Pfam" id="PF07983">
    <property type="entry name" value="X8"/>
    <property type="match status" value="1"/>
</dbReference>
<comment type="caution">
    <text evidence="11">The sequence shown here is derived from an EMBL/GenBank/DDBJ whole genome shotgun (WGS) entry which is preliminary data.</text>
</comment>
<dbReference type="InterPro" id="IPR012946">
    <property type="entry name" value="X8"/>
</dbReference>
<keyword evidence="3" id="KW-0336">GPI-anchor</keyword>
<keyword evidence="8" id="KW-0449">Lipoprotein</keyword>
<evidence type="ECO:0000256" key="3">
    <source>
        <dbReference type="ARBA" id="ARBA00022622"/>
    </source>
</evidence>
<dbReference type="InterPro" id="IPR044788">
    <property type="entry name" value="X8_dom_prot"/>
</dbReference>